<feature type="domain" description="Ig-like" evidence="2">
    <location>
        <begin position="18"/>
        <end position="134"/>
    </location>
</feature>
<dbReference type="OrthoDB" id="7375975at2759"/>
<sequence>MFANMIRYLFATFLFGGPSMCLRLTNMTAPSIQDPREQMQLYCKFDMGGEDLYAVKWYKDDHEFFRYAPSGPNNYVQYPVSGVTVDTTRSHCTRDTCELMLIDLQRPYSSGAYRCEVSSEAPAFRLASQTFNITVAAIPKHPPLIDGLADTYTTGSMLLATCTSGLGDPKPRITWFVNNKMAPINQVKDLPSKPAQPDTTGNSNIMLKQSISQLRIPLDKKYTGTQPSTSLEVRCVSSVDGINSNIAPHLSATRNIMIMDENQLVNNQKFHWPSCSIKVSLTGCLPVLAIFVYLFAC</sequence>
<dbReference type="InterPro" id="IPR007110">
    <property type="entry name" value="Ig-like_dom"/>
</dbReference>
<evidence type="ECO:0000313" key="4">
    <source>
        <dbReference type="Proteomes" id="UP001154078"/>
    </source>
</evidence>
<reference evidence="3" key="1">
    <citation type="submission" date="2021-12" db="EMBL/GenBank/DDBJ databases">
        <authorList>
            <person name="King R."/>
        </authorList>
    </citation>
    <scope>NUCLEOTIDE SEQUENCE</scope>
</reference>
<keyword evidence="4" id="KW-1185">Reference proteome</keyword>
<dbReference type="Gene3D" id="2.60.40.10">
    <property type="entry name" value="Immunoglobulins"/>
    <property type="match status" value="2"/>
</dbReference>
<dbReference type="PANTHER" id="PTHR21261:SF15">
    <property type="entry name" value="BEATEN PATH IIIA, ISOFORM D-RELATED"/>
    <property type="match status" value="1"/>
</dbReference>
<feature type="chain" id="PRO_5040129010" description="Ig-like domain-containing protein" evidence="1">
    <location>
        <begin position="22"/>
        <end position="297"/>
    </location>
</feature>
<dbReference type="SUPFAM" id="SSF48726">
    <property type="entry name" value="Immunoglobulin"/>
    <property type="match status" value="1"/>
</dbReference>
<dbReference type="PROSITE" id="PS50835">
    <property type="entry name" value="IG_LIKE"/>
    <property type="match status" value="1"/>
</dbReference>
<dbReference type="EMBL" id="OV121139">
    <property type="protein sequence ID" value="CAH0562665.1"/>
    <property type="molecule type" value="Genomic_DNA"/>
</dbReference>
<keyword evidence="1" id="KW-0732">Signal</keyword>
<accession>A0A9P0BGE5</accession>
<feature type="signal peptide" evidence="1">
    <location>
        <begin position="1"/>
        <end position="21"/>
    </location>
</feature>
<dbReference type="PANTHER" id="PTHR21261">
    <property type="entry name" value="BEAT PROTEIN"/>
    <property type="match status" value="1"/>
</dbReference>
<dbReference type="InterPro" id="IPR013783">
    <property type="entry name" value="Ig-like_fold"/>
</dbReference>
<evidence type="ECO:0000256" key="1">
    <source>
        <dbReference type="SAM" id="SignalP"/>
    </source>
</evidence>
<proteinExistence type="predicted"/>
<gene>
    <name evidence="3" type="ORF">MELIAE_LOCUS11716</name>
</gene>
<evidence type="ECO:0000313" key="3">
    <source>
        <dbReference type="EMBL" id="CAH0562665.1"/>
    </source>
</evidence>
<protein>
    <recommendedName>
        <fullName evidence="2">Ig-like domain-containing protein</fullName>
    </recommendedName>
</protein>
<dbReference type="FunFam" id="2.60.40.10:FF:000437">
    <property type="entry name" value="Beat-IIIc, isoform A"/>
    <property type="match status" value="1"/>
</dbReference>
<name>A0A9P0BGE5_BRAAE</name>
<dbReference type="InterPro" id="IPR036179">
    <property type="entry name" value="Ig-like_dom_sf"/>
</dbReference>
<organism evidence="3 4">
    <name type="scientific">Brassicogethes aeneus</name>
    <name type="common">Rape pollen beetle</name>
    <name type="synonym">Meligethes aeneus</name>
    <dbReference type="NCBI Taxonomy" id="1431903"/>
    <lineage>
        <taxon>Eukaryota</taxon>
        <taxon>Metazoa</taxon>
        <taxon>Ecdysozoa</taxon>
        <taxon>Arthropoda</taxon>
        <taxon>Hexapoda</taxon>
        <taxon>Insecta</taxon>
        <taxon>Pterygota</taxon>
        <taxon>Neoptera</taxon>
        <taxon>Endopterygota</taxon>
        <taxon>Coleoptera</taxon>
        <taxon>Polyphaga</taxon>
        <taxon>Cucujiformia</taxon>
        <taxon>Nitidulidae</taxon>
        <taxon>Meligethinae</taxon>
        <taxon>Brassicogethes</taxon>
    </lineage>
</organism>
<evidence type="ECO:0000259" key="2">
    <source>
        <dbReference type="PROSITE" id="PS50835"/>
    </source>
</evidence>
<dbReference type="AlphaFoldDB" id="A0A9P0BGE5"/>
<dbReference type="Proteomes" id="UP001154078">
    <property type="component" value="Chromosome 8"/>
</dbReference>